<name>V5TFP3_9CAUD</name>
<evidence type="ECO:0000313" key="1">
    <source>
        <dbReference type="EMBL" id="AHB63469.1"/>
    </source>
</evidence>
<gene>
    <name evidence="1" type="ORF">JL_80</name>
</gene>
<proteinExistence type="predicted"/>
<accession>V5TFP3</accession>
<dbReference type="Proteomes" id="UP000015092">
    <property type="component" value="Segment"/>
</dbReference>
<reference evidence="1 2" key="1">
    <citation type="journal article" date="2014" name="Genome Announc.">
        <title>Genome Sequences of Three Novel Bacillus cereus Bacteriophages.</title>
        <authorList>
            <person name="Grose J.H."/>
            <person name="Jensen J.D."/>
            <person name="Merrill B.D."/>
            <person name="Fisher J.N."/>
            <person name="Burnett S.H."/>
            <person name="Breakwell D.P."/>
        </authorList>
    </citation>
    <scope>NUCLEOTIDE SEQUENCE [LARGE SCALE GENOMIC DNA]</scope>
</reference>
<dbReference type="GeneID" id="26642198"/>
<dbReference type="EMBL" id="KC595512">
    <property type="protein sequence ID" value="AHB63469.1"/>
    <property type="molecule type" value="Genomic_DNA"/>
</dbReference>
<protein>
    <submittedName>
        <fullName evidence="1">Uncharacterized protein</fullName>
    </submittedName>
</protein>
<evidence type="ECO:0000313" key="2">
    <source>
        <dbReference type="Proteomes" id="UP000015092"/>
    </source>
</evidence>
<dbReference type="RefSeq" id="YP_009215856.1">
    <property type="nucleotide sequence ID" value="NC_028982.1"/>
</dbReference>
<dbReference type="KEGG" id="vg:26642198"/>
<sequence length="30" mass="3639">MEKSWGRYYVSSHIVASRSQKWDYIPMFVS</sequence>
<organism evidence="1 2">
    <name type="scientific">Bacillus phage JL</name>
    <dbReference type="NCBI Taxonomy" id="1296655"/>
    <lineage>
        <taxon>Viruses</taxon>
        <taxon>Duplodnaviria</taxon>
        <taxon>Heunggongvirae</taxon>
        <taxon>Uroviricota</taxon>
        <taxon>Caudoviricetes</taxon>
        <taxon>Herelleviridae</taxon>
        <taxon>Spounavirinae</taxon>
        <taxon>Siminovitchvirus</taxon>
        <taxon>Siminovitchvirus JL</taxon>
    </lineage>
</organism>
<keyword evidence="2" id="KW-1185">Reference proteome</keyword>